<dbReference type="Pfam" id="PF07287">
    <property type="entry name" value="AtuA"/>
    <property type="match status" value="1"/>
</dbReference>
<gene>
    <name evidence="3" type="ORF">YM304_22380</name>
</gene>
<dbReference type="InterPro" id="IPR010839">
    <property type="entry name" value="AtuA_N"/>
</dbReference>
<proteinExistence type="predicted"/>
<dbReference type="Proteomes" id="UP000011863">
    <property type="component" value="Chromosome"/>
</dbReference>
<dbReference type="Pfam" id="PF23544">
    <property type="entry name" value="AtuA_ferredoxin"/>
    <property type="match status" value="1"/>
</dbReference>
<dbReference type="OrthoDB" id="3959640at2"/>
<evidence type="ECO:0000259" key="2">
    <source>
        <dbReference type="Pfam" id="PF23544"/>
    </source>
</evidence>
<evidence type="ECO:0008006" key="5">
    <source>
        <dbReference type="Google" id="ProtNLM"/>
    </source>
</evidence>
<evidence type="ECO:0000313" key="4">
    <source>
        <dbReference type="Proteomes" id="UP000011863"/>
    </source>
</evidence>
<dbReference type="InterPro" id="IPR056362">
    <property type="entry name" value="AtuA-like_ferredoxin_dom"/>
</dbReference>
<protein>
    <recommendedName>
        <fullName evidence="5">Exopolyphosphatase</fullName>
    </recommendedName>
</protein>
<organism evidence="3 4">
    <name type="scientific">Ilumatobacter coccineus (strain NBRC 103263 / KCTC 29153 / YM16-304)</name>
    <dbReference type="NCBI Taxonomy" id="1313172"/>
    <lineage>
        <taxon>Bacteria</taxon>
        <taxon>Bacillati</taxon>
        <taxon>Actinomycetota</taxon>
        <taxon>Acidimicrobiia</taxon>
        <taxon>Acidimicrobiales</taxon>
        <taxon>Ilumatobacteraceae</taxon>
        <taxon>Ilumatobacter</taxon>
    </lineage>
</organism>
<dbReference type="AlphaFoldDB" id="A0A6C7E969"/>
<dbReference type="KEGG" id="aym:YM304_22380"/>
<dbReference type="RefSeq" id="WP_015441799.1">
    <property type="nucleotide sequence ID" value="NC_020520.1"/>
</dbReference>
<feature type="domain" description="Acyclic terpene utilisation N-terminal" evidence="1">
    <location>
        <begin position="5"/>
        <end position="447"/>
    </location>
</feature>
<feature type="domain" description="AtuA-like ferredoxin-fold" evidence="2">
    <location>
        <begin position="484"/>
        <end position="578"/>
    </location>
</feature>
<name>A0A6C7E969_ILUCY</name>
<dbReference type="PANTHER" id="PTHR47585">
    <property type="match status" value="1"/>
</dbReference>
<keyword evidence="4" id="KW-1185">Reference proteome</keyword>
<accession>A0A6C7E969</accession>
<dbReference type="EMBL" id="AP012057">
    <property type="protein sequence ID" value="BAN02552.1"/>
    <property type="molecule type" value="Genomic_DNA"/>
</dbReference>
<reference evidence="3 4" key="1">
    <citation type="journal article" date="2013" name="Int. J. Syst. Evol. Microbiol.">
        <title>Ilumatobacter nonamiense sp. nov. and Ilumatobacter coccineum sp. nov., isolated from seashore sand.</title>
        <authorList>
            <person name="Matsumoto A."/>
            <person name="Kasai H."/>
            <person name="Matsuo Y."/>
            <person name="Shizuri Y."/>
            <person name="Ichikawa N."/>
            <person name="Fujita N."/>
            <person name="Omura S."/>
            <person name="Takahashi Y."/>
        </authorList>
    </citation>
    <scope>NUCLEOTIDE SEQUENCE [LARGE SCALE GENOMIC DNA]</scope>
    <source>
        <strain evidence="4">NBRC 103263 / KCTC 29153 / YM16-304</strain>
    </source>
</reference>
<sequence length="588" mass="62480">MTEPIRIANCSGFFGDRPSGAIEMVEGGPIDVLTGDWLAELTMLILSRIRAKRPGSGYARTFVGQMEQVMGTCLDQGIKVVSNAGGLDPDGCADAVHEVAQKLGLNPTIAYIDGDDLLPRIAELAESGALQPFGDTDLGDVSSYLTANAYLGCFGIVDALAQGADIVITGRVTDAAVTCGPAAWHHGWQRTDFDQLAGGVVAGHVIECSAQATGGNYSFFNEIDGRTEVGGRTRFGFPWADVHADGSSVIGKHDGTGGAVTVGTVTSQLLYEIGGPEYLGPDVTARFDTLEVEQLERDRVRISGVRGQAPPSTLKVAMNEMGGYRNSFSVALTGLDIDDKAAFAEAAFWDACSFTADDFESFTSRVIRTDKPDPATQEEATAIWRVTVKDHDERKVGRAFADANVHTALASIPGMYGLGGGPSAASPFGVYRPAIVPNDLVPQYVHVVGGATTQVDSVAPQGPPIEVVLDDVPRREWGDTTAAPLGTIIGTRSGDKGGNANLGVFTRNDDAWVWIDEWLTSERLAELLPEAAALPIDRHRFPKIRSLNFVVHGLLDEGVAASTRQDAQAKAVGEWLRARVVDIPTELL</sequence>
<evidence type="ECO:0000313" key="3">
    <source>
        <dbReference type="EMBL" id="BAN02552.1"/>
    </source>
</evidence>
<dbReference type="PANTHER" id="PTHR47585:SF1">
    <property type="entry name" value="DUF1446 DOMAIN-CONTAINING PROTEIN"/>
    <property type="match status" value="1"/>
</dbReference>
<evidence type="ECO:0000259" key="1">
    <source>
        <dbReference type="Pfam" id="PF07287"/>
    </source>
</evidence>